<dbReference type="EMBL" id="CP020472">
    <property type="protein sequence ID" value="ARD22847.1"/>
    <property type="molecule type" value="Genomic_DNA"/>
</dbReference>
<dbReference type="PROSITE" id="PS50943">
    <property type="entry name" value="HTH_CROC1"/>
    <property type="match status" value="1"/>
</dbReference>
<evidence type="ECO:0000259" key="2">
    <source>
        <dbReference type="PROSITE" id="PS50943"/>
    </source>
</evidence>
<evidence type="ECO:0000313" key="4">
    <source>
        <dbReference type="Proteomes" id="UP000191820"/>
    </source>
</evidence>
<dbReference type="CDD" id="cd00093">
    <property type="entry name" value="HTH_XRE"/>
    <property type="match status" value="1"/>
</dbReference>
<dbReference type="RefSeq" id="WP_225442255.1">
    <property type="nucleotide sequence ID" value="NZ_CANMJJ010000038.1"/>
</dbReference>
<dbReference type="InterPro" id="IPR001387">
    <property type="entry name" value="Cro/C1-type_HTH"/>
</dbReference>
<gene>
    <name evidence="3" type="ORF">SJ2017_2557</name>
</gene>
<name>A0ABM6JKV6_9GAMM</name>
<evidence type="ECO:0000313" key="3">
    <source>
        <dbReference type="EMBL" id="ARD22847.1"/>
    </source>
</evidence>
<dbReference type="GO" id="GO:0003677">
    <property type="term" value="F:DNA binding"/>
    <property type="evidence" value="ECO:0007669"/>
    <property type="project" value="UniProtKB-KW"/>
</dbReference>
<dbReference type="Gene3D" id="1.10.260.40">
    <property type="entry name" value="lambda repressor-like DNA-binding domains"/>
    <property type="match status" value="1"/>
</dbReference>
<dbReference type="SMART" id="SM00530">
    <property type="entry name" value="HTH_XRE"/>
    <property type="match status" value="1"/>
</dbReference>
<reference evidence="3 4" key="1">
    <citation type="submission" date="2017-03" db="EMBL/GenBank/DDBJ databases">
        <title>Genome sequencing of Shewanella japonica KCTC 22435.</title>
        <authorList>
            <person name="Kim K.M."/>
        </authorList>
    </citation>
    <scope>NUCLEOTIDE SEQUENCE [LARGE SCALE GENOMIC DNA]</scope>
    <source>
        <strain evidence="3 4">KCTC 22435</strain>
    </source>
</reference>
<evidence type="ECO:0000256" key="1">
    <source>
        <dbReference type="ARBA" id="ARBA00023125"/>
    </source>
</evidence>
<sequence>MGKVDQDGMGISNSIRTLRFLHDEMTQKQLAELIGVTRQTVMAIESNKYSPTLEVAFKIAEVFNLPLEEVFRYRSANDTLPTD</sequence>
<keyword evidence="1 3" id="KW-0238">DNA-binding</keyword>
<dbReference type="Pfam" id="PF01381">
    <property type="entry name" value="HTH_3"/>
    <property type="match status" value="1"/>
</dbReference>
<accession>A0ABM6JKV6</accession>
<dbReference type="PANTHER" id="PTHR46558:SF4">
    <property type="entry name" value="DNA-BIDING PHAGE PROTEIN"/>
    <property type="match status" value="1"/>
</dbReference>
<organism evidence="3 4">
    <name type="scientific">Shewanella japonica</name>
    <dbReference type="NCBI Taxonomy" id="93973"/>
    <lineage>
        <taxon>Bacteria</taxon>
        <taxon>Pseudomonadati</taxon>
        <taxon>Pseudomonadota</taxon>
        <taxon>Gammaproteobacteria</taxon>
        <taxon>Alteromonadales</taxon>
        <taxon>Shewanellaceae</taxon>
        <taxon>Shewanella</taxon>
    </lineage>
</organism>
<dbReference type="Proteomes" id="UP000191820">
    <property type="component" value="Chromosome"/>
</dbReference>
<keyword evidence="4" id="KW-1185">Reference proteome</keyword>
<dbReference type="InterPro" id="IPR010982">
    <property type="entry name" value="Lambda_DNA-bd_dom_sf"/>
</dbReference>
<dbReference type="PANTHER" id="PTHR46558">
    <property type="entry name" value="TRACRIPTIONAL REGULATORY PROTEIN-RELATED-RELATED"/>
    <property type="match status" value="1"/>
</dbReference>
<protein>
    <submittedName>
        <fullName evidence="3">DNA-binding protein</fullName>
    </submittedName>
</protein>
<feature type="domain" description="HTH cro/C1-type" evidence="2">
    <location>
        <begin position="25"/>
        <end position="70"/>
    </location>
</feature>
<proteinExistence type="predicted"/>
<dbReference type="SUPFAM" id="SSF47413">
    <property type="entry name" value="lambda repressor-like DNA-binding domains"/>
    <property type="match status" value="1"/>
</dbReference>